<sequence>MIRTRILLHHEPSGTASDAEALVGRIRSIIGSVAVDCDCRQRVNEALGRFAEMEQQRVTRCHLMSSRQHRAAIAALVGLLAELEDISFHEADRSVFAEFASLFDDIAHHARLGAEALRLLDGEDA</sequence>
<evidence type="ECO:0008006" key="3">
    <source>
        <dbReference type="Google" id="ProtNLM"/>
    </source>
</evidence>
<name>A0ABW5QFG6_9HYPH</name>
<gene>
    <name evidence="1" type="ORF">ACFSX5_00410</name>
</gene>
<dbReference type="EMBL" id="JBHUNP010000001">
    <property type="protein sequence ID" value="MFD2646251.1"/>
    <property type="molecule type" value="Genomic_DNA"/>
</dbReference>
<keyword evidence="2" id="KW-1185">Reference proteome</keyword>
<evidence type="ECO:0000313" key="1">
    <source>
        <dbReference type="EMBL" id="MFD2646251.1"/>
    </source>
</evidence>
<reference evidence="2" key="1">
    <citation type="journal article" date="2019" name="Int. J. Syst. Evol. Microbiol.">
        <title>The Global Catalogue of Microorganisms (GCM) 10K type strain sequencing project: providing services to taxonomists for standard genome sequencing and annotation.</title>
        <authorList>
            <consortium name="The Broad Institute Genomics Platform"/>
            <consortium name="The Broad Institute Genome Sequencing Center for Infectious Disease"/>
            <person name="Wu L."/>
            <person name="Ma J."/>
        </authorList>
    </citation>
    <scope>NUCLEOTIDE SEQUENCE [LARGE SCALE GENOMIC DNA]</scope>
    <source>
        <strain evidence="2">CCM 7427</strain>
    </source>
</reference>
<evidence type="ECO:0000313" key="2">
    <source>
        <dbReference type="Proteomes" id="UP001597521"/>
    </source>
</evidence>
<proteinExistence type="predicted"/>
<comment type="caution">
    <text evidence="1">The sequence shown here is derived from an EMBL/GenBank/DDBJ whole genome shotgun (WGS) entry which is preliminary data.</text>
</comment>
<organism evidence="1 2">
    <name type="scientific">Devosia albogilva</name>
    <dbReference type="NCBI Taxonomy" id="429726"/>
    <lineage>
        <taxon>Bacteria</taxon>
        <taxon>Pseudomonadati</taxon>
        <taxon>Pseudomonadota</taxon>
        <taxon>Alphaproteobacteria</taxon>
        <taxon>Hyphomicrobiales</taxon>
        <taxon>Devosiaceae</taxon>
        <taxon>Devosia</taxon>
    </lineage>
</organism>
<accession>A0ABW5QFG6</accession>
<dbReference type="RefSeq" id="WP_386830720.1">
    <property type="nucleotide sequence ID" value="NZ_JBHUNP010000001.1"/>
</dbReference>
<protein>
    <recommendedName>
        <fullName evidence="3">Hemerythrin-like domain-containing protein</fullName>
    </recommendedName>
</protein>
<dbReference type="Proteomes" id="UP001597521">
    <property type="component" value="Unassembled WGS sequence"/>
</dbReference>